<dbReference type="RefSeq" id="WP_092997750.1">
    <property type="nucleotide sequence ID" value="NZ_FMWD01000007.1"/>
</dbReference>
<evidence type="ECO:0000256" key="1">
    <source>
        <dbReference type="SAM" id="Phobius"/>
    </source>
</evidence>
<name>A0A1G5QPK6_9GAMM</name>
<dbReference type="AlphaFoldDB" id="A0A1G5QPK6"/>
<evidence type="ECO:0000313" key="3">
    <source>
        <dbReference type="Proteomes" id="UP000199648"/>
    </source>
</evidence>
<feature type="transmembrane region" description="Helical" evidence="1">
    <location>
        <begin position="31"/>
        <end position="51"/>
    </location>
</feature>
<reference evidence="2 3" key="1">
    <citation type="submission" date="2016-10" db="EMBL/GenBank/DDBJ databases">
        <authorList>
            <person name="de Groot N.N."/>
        </authorList>
    </citation>
    <scope>NUCLEOTIDE SEQUENCE [LARGE SCALE GENOMIC DNA]</scope>
    <source>
        <strain evidence="2 3">HLD2</strain>
    </source>
</reference>
<dbReference type="STRING" id="415747.SAMN03097708_02551"/>
<proteinExistence type="predicted"/>
<keyword evidence="1" id="KW-0812">Transmembrane</keyword>
<organism evidence="2 3">
    <name type="scientific">Thiohalomonas denitrificans</name>
    <dbReference type="NCBI Taxonomy" id="415747"/>
    <lineage>
        <taxon>Bacteria</taxon>
        <taxon>Pseudomonadati</taxon>
        <taxon>Pseudomonadota</taxon>
        <taxon>Gammaproteobacteria</taxon>
        <taxon>Thiohalomonadales</taxon>
        <taxon>Thiohalomonadaceae</taxon>
        <taxon>Thiohalomonas</taxon>
    </lineage>
</organism>
<sequence>MPEEKNSIDASIEALDAYIEKNKDEGRRIFSYLRTFSVTVLVVILMLYIFPLYMTAAMPDSALASAKIPDVVLYGLFAIFVVVFGVVMAIYRFHLNEISRTEHYKIGFMRIRVAANNSDKEGFNSEVRLSLTADAFSYQPSSVFSGKEKKVESPLPGHPTSDLSAVVLNKLLDGLEVKKKQ</sequence>
<dbReference type="EMBL" id="FMWD01000007">
    <property type="protein sequence ID" value="SCZ63775.1"/>
    <property type="molecule type" value="Genomic_DNA"/>
</dbReference>
<accession>A0A1G5QPK6</accession>
<dbReference type="OrthoDB" id="7068516at2"/>
<keyword evidence="1" id="KW-0472">Membrane</keyword>
<keyword evidence="3" id="KW-1185">Reference proteome</keyword>
<gene>
    <name evidence="2" type="ORF">SAMN03097708_02551</name>
</gene>
<protein>
    <submittedName>
        <fullName evidence="2">Uncharacterized protein</fullName>
    </submittedName>
</protein>
<evidence type="ECO:0000313" key="2">
    <source>
        <dbReference type="EMBL" id="SCZ63775.1"/>
    </source>
</evidence>
<feature type="transmembrane region" description="Helical" evidence="1">
    <location>
        <begin position="71"/>
        <end position="91"/>
    </location>
</feature>
<keyword evidence="1" id="KW-1133">Transmembrane helix</keyword>
<dbReference type="Proteomes" id="UP000199648">
    <property type="component" value="Unassembled WGS sequence"/>
</dbReference>